<name>A0AAQ3RPQ1_VIGMU</name>
<proteinExistence type="predicted"/>
<dbReference type="EMBL" id="CP144693">
    <property type="protein sequence ID" value="WVZ00154.1"/>
    <property type="molecule type" value="Genomic_DNA"/>
</dbReference>
<sequence length="109" mass="11855">MERKCVNGGPFWHLLREEVNQNGSVGASFKRGLKKKGRNGQGLVAMKEGTTVHVVICVENEGLCSGFAVLSSISGPDVCSVSQCCFLIYACRFYASLLSRNSGFRVSFK</sequence>
<accession>A0AAQ3RPQ1</accession>
<keyword evidence="2" id="KW-1185">Reference proteome</keyword>
<dbReference type="Proteomes" id="UP001374535">
    <property type="component" value="Chromosome 8"/>
</dbReference>
<protein>
    <submittedName>
        <fullName evidence="1">Uncharacterized protein</fullName>
    </submittedName>
</protein>
<dbReference type="AlphaFoldDB" id="A0AAQ3RPQ1"/>
<gene>
    <name evidence="1" type="ORF">V8G54_026223</name>
</gene>
<organism evidence="1 2">
    <name type="scientific">Vigna mungo</name>
    <name type="common">Black gram</name>
    <name type="synonym">Phaseolus mungo</name>
    <dbReference type="NCBI Taxonomy" id="3915"/>
    <lineage>
        <taxon>Eukaryota</taxon>
        <taxon>Viridiplantae</taxon>
        <taxon>Streptophyta</taxon>
        <taxon>Embryophyta</taxon>
        <taxon>Tracheophyta</taxon>
        <taxon>Spermatophyta</taxon>
        <taxon>Magnoliopsida</taxon>
        <taxon>eudicotyledons</taxon>
        <taxon>Gunneridae</taxon>
        <taxon>Pentapetalae</taxon>
        <taxon>rosids</taxon>
        <taxon>fabids</taxon>
        <taxon>Fabales</taxon>
        <taxon>Fabaceae</taxon>
        <taxon>Papilionoideae</taxon>
        <taxon>50 kb inversion clade</taxon>
        <taxon>NPAAA clade</taxon>
        <taxon>indigoferoid/millettioid clade</taxon>
        <taxon>Phaseoleae</taxon>
        <taxon>Vigna</taxon>
    </lineage>
</organism>
<evidence type="ECO:0000313" key="1">
    <source>
        <dbReference type="EMBL" id="WVZ00154.1"/>
    </source>
</evidence>
<reference evidence="1 2" key="1">
    <citation type="journal article" date="2023" name="Life. Sci Alliance">
        <title>Evolutionary insights into 3D genome organization and epigenetic landscape of Vigna mungo.</title>
        <authorList>
            <person name="Junaid A."/>
            <person name="Singh B."/>
            <person name="Bhatia S."/>
        </authorList>
    </citation>
    <scope>NUCLEOTIDE SEQUENCE [LARGE SCALE GENOMIC DNA]</scope>
    <source>
        <strain evidence="1">Urdbean</strain>
    </source>
</reference>
<evidence type="ECO:0000313" key="2">
    <source>
        <dbReference type="Proteomes" id="UP001374535"/>
    </source>
</evidence>